<proteinExistence type="predicted"/>
<evidence type="ECO:0000313" key="1">
    <source>
        <dbReference type="EMBL" id="TWH21140.1"/>
    </source>
</evidence>
<comment type="caution">
    <text evidence="1">The sequence shown here is derived from an EMBL/GenBank/DDBJ whole genome shotgun (WGS) entry which is preliminary data.</text>
</comment>
<dbReference type="RefSeq" id="WP_030532230.1">
    <property type="nucleotide sequence ID" value="NZ_JOIJ01000007.1"/>
</dbReference>
<protein>
    <recommendedName>
        <fullName evidence="3">SnoaL-like protein</fullName>
    </recommendedName>
</protein>
<reference evidence="1 2" key="1">
    <citation type="submission" date="2019-07" db="EMBL/GenBank/DDBJ databases">
        <title>R&amp;d 2014.</title>
        <authorList>
            <person name="Klenk H.-P."/>
        </authorList>
    </citation>
    <scope>NUCLEOTIDE SEQUENCE [LARGE SCALE GENOMIC DNA]</scope>
    <source>
        <strain evidence="1 2">DSM 43194</strain>
    </source>
</reference>
<dbReference type="AlphaFoldDB" id="A0A660CC30"/>
<gene>
    <name evidence="1" type="ORF">JD82_02994</name>
</gene>
<dbReference type="InterPro" id="IPR032710">
    <property type="entry name" value="NTF2-like_dom_sf"/>
</dbReference>
<sequence length="125" mass="13565">MDRLHEVVADWHDRVNGGDRTRAAAVVGDRVVVLGPKGSGAITQEQFADWVRRSGITLIPRGWHPVDDSLVVVEQDATWPGSAEPQRVATVFRVANGKVTAVLRRPDLPSAMELATICRDMAATA</sequence>
<accession>A0A660CC30</accession>
<evidence type="ECO:0008006" key="3">
    <source>
        <dbReference type="Google" id="ProtNLM"/>
    </source>
</evidence>
<name>A0A660CC30_9PSEU</name>
<evidence type="ECO:0000313" key="2">
    <source>
        <dbReference type="Proteomes" id="UP000317303"/>
    </source>
</evidence>
<dbReference type="Gene3D" id="3.10.450.50">
    <property type="match status" value="1"/>
</dbReference>
<organism evidence="1 2">
    <name type="scientific">Prauserella rugosa</name>
    <dbReference type="NCBI Taxonomy" id="43354"/>
    <lineage>
        <taxon>Bacteria</taxon>
        <taxon>Bacillati</taxon>
        <taxon>Actinomycetota</taxon>
        <taxon>Actinomycetes</taxon>
        <taxon>Pseudonocardiales</taxon>
        <taxon>Pseudonocardiaceae</taxon>
        <taxon>Prauserella</taxon>
    </lineage>
</organism>
<dbReference type="OrthoDB" id="3576198at2"/>
<keyword evidence="2" id="KW-1185">Reference proteome</keyword>
<dbReference type="Proteomes" id="UP000317303">
    <property type="component" value="Unassembled WGS sequence"/>
</dbReference>
<dbReference type="EMBL" id="VLJV01000001">
    <property type="protein sequence ID" value="TWH21140.1"/>
    <property type="molecule type" value="Genomic_DNA"/>
</dbReference>
<dbReference type="SUPFAM" id="SSF54427">
    <property type="entry name" value="NTF2-like"/>
    <property type="match status" value="1"/>
</dbReference>